<feature type="compositionally biased region" description="Basic and acidic residues" evidence="1">
    <location>
        <begin position="105"/>
        <end position="119"/>
    </location>
</feature>
<evidence type="ECO:0000256" key="1">
    <source>
        <dbReference type="SAM" id="MobiDB-lite"/>
    </source>
</evidence>
<dbReference type="EMBL" id="EU686646">
    <property type="protein sequence ID" value="ACF10049.1"/>
    <property type="molecule type" value="Genomic_DNA"/>
</dbReference>
<accession>B3V6X5</accession>
<reference evidence="3" key="2">
    <citation type="submission" date="2008-05" db="EMBL/GenBank/DDBJ databases">
        <authorList>
            <person name="Martin-Cuadrado A.-B."/>
            <person name="Rodriguez-Valera F."/>
            <person name="Moreira D."/>
            <person name="Alba J.-C."/>
            <person name="Ivars-Martinez E."/>
            <person name="Henn M.R."/>
            <person name="Talla E."/>
            <person name="Lopez-Garcia P."/>
        </authorList>
    </citation>
    <scope>NUCLEOTIDE SEQUENCE</scope>
</reference>
<reference evidence="3" key="1">
    <citation type="journal article" date="2008" name="ISME J.">
        <title>Hindsight in the relative abundance, metabolic potential and genome dynamics of uncultivated marine archaea from comparative metagenomic analyses of bathypelagic plankton of different oceanic regions.</title>
        <authorList>
            <person name="Martin-Cuadrado A.B."/>
            <person name="Rodriguez-Valera F."/>
            <person name="Moreira D."/>
            <person name="Alba J.C."/>
            <person name="Ivars-Martinez E."/>
            <person name="Henn M.R."/>
            <person name="Talla E."/>
            <person name="Lopez-Garcia P."/>
        </authorList>
    </citation>
    <scope>NUCLEOTIDE SEQUENCE</scope>
</reference>
<keyword evidence="2" id="KW-1133">Transmembrane helix</keyword>
<dbReference type="AlphaFoldDB" id="B3V6X5"/>
<name>B3V6X5_9ARCH</name>
<proteinExistence type="predicted"/>
<keyword evidence="2" id="KW-0472">Membrane</keyword>
<keyword evidence="2" id="KW-0812">Transmembrane</keyword>
<evidence type="ECO:0000256" key="2">
    <source>
        <dbReference type="SAM" id="Phobius"/>
    </source>
</evidence>
<evidence type="ECO:0000313" key="3">
    <source>
        <dbReference type="EMBL" id="ACF10049.1"/>
    </source>
</evidence>
<feature type="region of interest" description="Disordered" evidence="1">
    <location>
        <begin position="92"/>
        <end position="119"/>
    </location>
</feature>
<sequence>MVSDTRFIILGVGIIFAGIIILSVFGDQFDEITMQEEFHVCYEYHADMPPTEIDCDIASQNKIVIFAIVALLIACGITSLVKGIRGGWDQDVKPEDMVGPSNSFDTHDGPNDSDQNDTK</sequence>
<feature type="transmembrane region" description="Helical" evidence="2">
    <location>
        <begin position="63"/>
        <end position="81"/>
    </location>
</feature>
<feature type="transmembrane region" description="Helical" evidence="2">
    <location>
        <begin position="7"/>
        <end position="26"/>
    </location>
</feature>
<organism evidence="3">
    <name type="scientific">uncultured marine crenarchaeote SAT1000-21-C11</name>
    <dbReference type="NCBI Taxonomy" id="526689"/>
    <lineage>
        <taxon>Archaea</taxon>
        <taxon>Nitrososphaerota</taxon>
        <taxon>Nitrososphaeria</taxon>
        <taxon>Nitrosopumilales</taxon>
        <taxon>environmental samples</taxon>
    </lineage>
</organism>
<protein>
    <submittedName>
        <fullName evidence="3">Uncharacterized protein</fullName>
    </submittedName>
</protein>